<dbReference type="SMART" id="SM00487">
    <property type="entry name" value="DEXDc"/>
    <property type="match status" value="1"/>
</dbReference>
<dbReference type="OrthoDB" id="9814088at2"/>
<feature type="domain" description="Helicase C-terminal" evidence="3">
    <location>
        <begin position="1252"/>
        <end position="1406"/>
    </location>
</feature>
<dbReference type="InterPro" id="IPR027417">
    <property type="entry name" value="P-loop_NTPase"/>
</dbReference>
<dbReference type="GO" id="GO:0016787">
    <property type="term" value="F:hydrolase activity"/>
    <property type="evidence" value="ECO:0007669"/>
    <property type="project" value="UniProtKB-KW"/>
</dbReference>
<dbReference type="InParanoid" id="U5DF80"/>
<name>U5DF80_9CHRO</name>
<dbReference type="InterPro" id="IPR014001">
    <property type="entry name" value="Helicase_ATP-bd"/>
</dbReference>
<protein>
    <submittedName>
        <fullName evidence="4">Superfamily II DNA/RNA helicase, SNF2 family</fullName>
    </submittedName>
</protein>
<dbReference type="STRING" id="582515.KR51_00000390"/>
<evidence type="ECO:0000259" key="2">
    <source>
        <dbReference type="PROSITE" id="PS51192"/>
    </source>
</evidence>
<evidence type="ECO:0000313" key="5">
    <source>
        <dbReference type="Proteomes" id="UP000016960"/>
    </source>
</evidence>
<dbReference type="CDD" id="cd18012">
    <property type="entry name" value="DEXQc_arch_SWI2_SNF2"/>
    <property type="match status" value="1"/>
</dbReference>
<dbReference type="Pfam" id="PF00176">
    <property type="entry name" value="SNF2-rel_dom"/>
    <property type="match status" value="1"/>
</dbReference>
<dbReference type="InterPro" id="IPR001650">
    <property type="entry name" value="Helicase_C-like"/>
</dbReference>
<keyword evidence="4" id="KW-0547">Nucleotide-binding</keyword>
<comment type="caution">
    <text evidence="4">The sequence shown here is derived from an EMBL/GenBank/DDBJ whole genome shotgun (WGS) entry which is preliminary data.</text>
</comment>
<dbReference type="RefSeq" id="WP_022603690.1">
    <property type="nucleotide sequence ID" value="NZ_ASSJ01000001.1"/>
</dbReference>
<dbReference type="GO" id="GO:0004386">
    <property type="term" value="F:helicase activity"/>
    <property type="evidence" value="ECO:0007669"/>
    <property type="project" value="UniProtKB-KW"/>
</dbReference>
<evidence type="ECO:0000313" key="4">
    <source>
        <dbReference type="EMBL" id="ERN43148.1"/>
    </source>
</evidence>
<feature type="domain" description="Helicase ATP-binding" evidence="2">
    <location>
        <begin position="968"/>
        <end position="1125"/>
    </location>
</feature>
<proteinExistence type="predicted"/>
<dbReference type="Gene3D" id="3.40.50.300">
    <property type="entry name" value="P-loop containing nucleotide triphosphate hydrolases"/>
    <property type="match status" value="1"/>
</dbReference>
<dbReference type="PROSITE" id="PS51192">
    <property type="entry name" value="HELICASE_ATP_BIND_1"/>
    <property type="match status" value="1"/>
</dbReference>
<dbReference type="SMART" id="SM00490">
    <property type="entry name" value="HELICc"/>
    <property type="match status" value="1"/>
</dbReference>
<dbReference type="eggNOG" id="COG0553">
    <property type="taxonomic scope" value="Bacteria"/>
</dbReference>
<dbReference type="Pfam" id="PF00271">
    <property type="entry name" value="Helicase_C"/>
    <property type="match status" value="1"/>
</dbReference>
<evidence type="ECO:0000256" key="1">
    <source>
        <dbReference type="ARBA" id="ARBA00022801"/>
    </source>
</evidence>
<dbReference type="EMBL" id="ASSJ01000001">
    <property type="protein sequence ID" value="ERN43148.1"/>
    <property type="molecule type" value="Genomic_DNA"/>
</dbReference>
<dbReference type="PATRIC" id="fig|582515.4.peg.47"/>
<dbReference type="InterPro" id="IPR038718">
    <property type="entry name" value="SNF2-like_sf"/>
</dbReference>
<dbReference type="InterPro" id="IPR000330">
    <property type="entry name" value="SNF2_N"/>
</dbReference>
<dbReference type="Gene3D" id="3.40.50.10810">
    <property type="entry name" value="Tandem AAA-ATPase domain"/>
    <property type="match status" value="1"/>
</dbReference>
<dbReference type="CDD" id="cd18793">
    <property type="entry name" value="SF2_C_SNF"/>
    <property type="match status" value="1"/>
</dbReference>
<organism evidence="4 5">
    <name type="scientific">Rubidibacter lacunae KORDI 51-2</name>
    <dbReference type="NCBI Taxonomy" id="582515"/>
    <lineage>
        <taxon>Bacteria</taxon>
        <taxon>Bacillati</taxon>
        <taxon>Cyanobacteriota</taxon>
        <taxon>Cyanophyceae</taxon>
        <taxon>Oscillatoriophycideae</taxon>
        <taxon>Chroococcales</taxon>
        <taxon>Aphanothecaceae</taxon>
        <taxon>Rubidibacter</taxon>
    </lineage>
</organism>
<dbReference type="PANTHER" id="PTHR10799">
    <property type="entry name" value="SNF2/RAD54 HELICASE FAMILY"/>
    <property type="match status" value="1"/>
</dbReference>
<gene>
    <name evidence="4" type="ORF">KR51_00000390</name>
</gene>
<dbReference type="GO" id="GO:0005524">
    <property type="term" value="F:ATP binding"/>
    <property type="evidence" value="ECO:0007669"/>
    <property type="project" value="InterPro"/>
</dbReference>
<sequence>MYEDWHAKSQTRKEQLWNQLVPLYENLSLLERQMVRLVAIAYEPVARGIFAAMLQQVGVQHPRGKAWTTAHVKPYCERLIADGLLVAEQRRGMRCQPAILEVATRDAIAAGEFKRLSGVVQQLKPLRQYGKSGPLLFDSEDQFVREVRIALYRGDWKAIQQYERDFRTYSYYRNEKLATSSVLVWVSSNPFDGEWLASLSPAIYETALSSILTHALCSLESSEAAWEQLIRGVETATPEPSERAIATLVEQYIFRGELEEAARQLDAFEPERHERCLYGGWLSFLKGENAEAIAQFEQGLKRRSKETGKRKNVFFKDCGGLFFVLALLKDGSPQRLQQAIDYLNAWNRHFNGHWLQPSHQVLAAVTEFCQSGNPGLQELACQYGSLAPNEVISIEHLINALCIYWLDKQAAQESLPVFLDELCGLAERAGYYWLAEQFGDLSIRAKLGDRQDRASIELRKEIADANTLADIVRPREPWEFALDALVELQPPAMSAAEAVEENNKRLAWFLTWYASDRWSLQPREQKIGASGQWSKGRPVALKRLYKDPDEFTYCTAQDRLVCGWVRREQYGPYGYTEYRLASQALKSLVGHPLVFLDDGATRMDLVAGEPELRIEKGKSQQLTVKLVPPLPHHCDVLAIKEASTRLKVIEITAKHRRIASILGDSNQLKVPESARERLRDAIAAASSHVAVQSDIGGVSNLREVPAESKPHFQILPVGEGLKVAARVRPFATGGPDYVPGEGSPTAIAEVAGERLQTNRDLQAEKQRLDEVLAALPTLTRHEEAGGEWSLAEPDACLEMLLELQELGEGASVEWPEGEKLRVGHRADASHFQLSLAKKQDWFAIDGSLQLDNNLVLDMQELLDLLARTPGRFLPLGDGQFLALTQSFRKRLEELRAFATKRGNSYGLHPLTAHAIEDFTEEVGKLKADKHWRERVRRLREMETLQPQVPSTLQAELRDYQQEGFCWLARLAHWGVGACLADDMGLGKTLQALAVVLTRAPQGPTLAIAPTSVCGNWEAEASKFAPTLNLLSLDGDRQQLLDRLQPFDLLVCSYGLLQQEDVAAMLAKVSWETVILDEAQAIKNAATKRSRAAMSLQAGFKLILTGTPIENHLGELWTLFQFINPGLLGSLESFNQRFAYPIERDRNKQARERLKKLIRPFLLRRRKSQVLEELPARTEIALRVELSLEERAFYEALRREALANVSDSKAAAGQKHLQVLAEIMRLRRACCHPRLANDQVNLPSAKLKCFGEVLAELLENNHKALVFSQFVDHLQIVREYLETQTIRYQYLDGSTRAADRRKRVQAFQAGEGDVFLISLKAGGTGLNLTAADYVIHLDPWWNPAVEDQASDRAHRIGQQRPVTIYRLVTVSTIEEKIIDLHRHKRDLADSLLAGTDAGGKLSTHELLKLMGA</sequence>
<keyword evidence="1" id="KW-0378">Hydrolase</keyword>
<evidence type="ECO:0000259" key="3">
    <source>
        <dbReference type="PROSITE" id="PS51194"/>
    </source>
</evidence>
<keyword evidence="5" id="KW-1185">Reference proteome</keyword>
<dbReference type="SUPFAM" id="SSF52540">
    <property type="entry name" value="P-loop containing nucleoside triphosphate hydrolases"/>
    <property type="match status" value="2"/>
</dbReference>
<dbReference type="Proteomes" id="UP000016960">
    <property type="component" value="Unassembled WGS sequence"/>
</dbReference>
<dbReference type="PROSITE" id="PS51194">
    <property type="entry name" value="HELICASE_CTER"/>
    <property type="match status" value="1"/>
</dbReference>
<reference evidence="4 5" key="1">
    <citation type="submission" date="2013-05" db="EMBL/GenBank/DDBJ databases">
        <title>Draft genome sequence of Rubidibacter lacunae KORDI 51-2.</title>
        <authorList>
            <person name="Choi D.H."/>
            <person name="Noh J.H."/>
            <person name="Kwon K.-K."/>
            <person name="Lee J.-H."/>
            <person name="Ryu J.-Y."/>
        </authorList>
    </citation>
    <scope>NUCLEOTIDE SEQUENCE [LARGE SCALE GENOMIC DNA]</scope>
    <source>
        <strain evidence="4 5">KORDI 51-2</strain>
    </source>
</reference>
<accession>U5DF80</accession>
<dbReference type="InterPro" id="IPR049730">
    <property type="entry name" value="SNF2/RAD54-like_C"/>
</dbReference>
<keyword evidence="4" id="KW-0347">Helicase</keyword>
<keyword evidence="4" id="KW-0067">ATP-binding</keyword>